<dbReference type="CDD" id="cd06558">
    <property type="entry name" value="crotonase-like"/>
    <property type="match status" value="1"/>
</dbReference>
<evidence type="ECO:0000259" key="4">
    <source>
        <dbReference type="Pfam" id="PF16113"/>
    </source>
</evidence>
<reference evidence="5 6" key="1">
    <citation type="submission" date="2019-11" db="EMBL/GenBank/DDBJ databases">
        <title>Genome of Strain BIT-d1.</title>
        <authorList>
            <person name="Yang Y."/>
        </authorList>
    </citation>
    <scope>NUCLEOTIDE SEQUENCE [LARGE SCALE GENOMIC DNA]</scope>
    <source>
        <strain evidence="5 6">BIT-d1</strain>
    </source>
</reference>
<dbReference type="GO" id="GO:0005829">
    <property type="term" value="C:cytosol"/>
    <property type="evidence" value="ECO:0007669"/>
    <property type="project" value="TreeGrafter"/>
</dbReference>
<sequence length="366" mass="40938">MNVILSEIKNHIGIITLNSERSLNSLSLEMVEGILTLLDKWKQDDSIKSVFLQGSGEKAFCAGGDIRQMRQAIIEQQKIDPTQVPQKCADFFEKEYLLDYTIHTYAKPIIVWADGIVMGGGLGLLAGASHRIVTERSKLAMPEITIGLYPDVGASYFLNQMPSAYGLYLGMTATRFDGADALFLNLADYHIDAAHKQALLQDLTQLSWSNTPSEDIDLLLQKHSSKDIPTSQAQENESIIQEFESVKDTLAFSELLQKHACENTWVNAGYQIFKSGSPSSAFVIFKQIKDNKGKSLEQAFKSELNLSCQCSIHPDFPEGVRALLIDKDLSPKWQPSSLDKVSPEWVESYFTPLWLENEHPFKDLGK</sequence>
<dbReference type="AlphaFoldDB" id="A0A6I3LQK0"/>
<gene>
    <name evidence="5" type="ORF">GJV76_08795</name>
</gene>
<evidence type="ECO:0000313" key="5">
    <source>
        <dbReference type="EMBL" id="MTG98225.1"/>
    </source>
</evidence>
<proteinExistence type="predicted"/>
<protein>
    <recommendedName>
        <fullName evidence="2">3-hydroxyisobutyryl-CoA hydrolase</fullName>
        <ecNumber evidence="2">3.1.2.4</ecNumber>
    </recommendedName>
</protein>
<dbReference type="SUPFAM" id="SSF52096">
    <property type="entry name" value="ClpP/crotonase"/>
    <property type="match status" value="1"/>
</dbReference>
<comment type="caution">
    <text evidence="5">The sequence shown here is derived from an EMBL/GenBank/DDBJ whole genome shotgun (WGS) entry which is preliminary data.</text>
</comment>
<evidence type="ECO:0000256" key="1">
    <source>
        <dbReference type="ARBA" id="ARBA00001709"/>
    </source>
</evidence>
<accession>A0A6I3LQK0</accession>
<dbReference type="RefSeq" id="WP_155092250.1">
    <property type="nucleotide sequence ID" value="NZ_WMJX01000015.1"/>
</dbReference>
<dbReference type="GO" id="GO:0003860">
    <property type="term" value="F:3-hydroxyisobutyryl-CoA hydrolase activity"/>
    <property type="evidence" value="ECO:0007669"/>
    <property type="project" value="UniProtKB-EC"/>
</dbReference>
<comment type="catalytic activity">
    <reaction evidence="1">
        <text>3-hydroxy-2-methylpropanoyl-CoA + H2O = 3-hydroxy-2-methylpropanoate + CoA + H(+)</text>
        <dbReference type="Rhea" id="RHEA:20888"/>
        <dbReference type="ChEBI" id="CHEBI:11805"/>
        <dbReference type="ChEBI" id="CHEBI:15377"/>
        <dbReference type="ChEBI" id="CHEBI:15378"/>
        <dbReference type="ChEBI" id="CHEBI:57287"/>
        <dbReference type="ChEBI" id="CHEBI:57340"/>
        <dbReference type="EC" id="3.1.2.4"/>
    </reaction>
</comment>
<keyword evidence="6" id="KW-1185">Reference proteome</keyword>
<dbReference type="OrthoDB" id="9775794at2"/>
<dbReference type="Pfam" id="PF16113">
    <property type="entry name" value="ECH_2"/>
    <property type="match status" value="1"/>
</dbReference>
<keyword evidence="3" id="KW-0378">Hydrolase</keyword>
<name>A0A6I3LQK0_9FLAO</name>
<dbReference type="Proteomes" id="UP000438760">
    <property type="component" value="Unassembled WGS sequence"/>
</dbReference>
<dbReference type="GO" id="GO:0006574">
    <property type="term" value="P:L-valine catabolic process"/>
    <property type="evidence" value="ECO:0007669"/>
    <property type="project" value="TreeGrafter"/>
</dbReference>
<dbReference type="PANTHER" id="PTHR43176">
    <property type="entry name" value="3-HYDROXYISOBUTYRYL-COA HYDROLASE-RELATED"/>
    <property type="match status" value="1"/>
</dbReference>
<dbReference type="NCBIfam" id="NF004127">
    <property type="entry name" value="PRK05617.1"/>
    <property type="match status" value="1"/>
</dbReference>
<dbReference type="GO" id="GO:0016853">
    <property type="term" value="F:isomerase activity"/>
    <property type="evidence" value="ECO:0007669"/>
    <property type="project" value="UniProtKB-KW"/>
</dbReference>
<evidence type="ECO:0000256" key="2">
    <source>
        <dbReference type="ARBA" id="ARBA00011915"/>
    </source>
</evidence>
<dbReference type="InterPro" id="IPR045004">
    <property type="entry name" value="ECH_dom"/>
</dbReference>
<evidence type="ECO:0000256" key="3">
    <source>
        <dbReference type="ARBA" id="ARBA00022801"/>
    </source>
</evidence>
<organism evidence="5 6">
    <name type="scientific">Myroides albus</name>
    <dbReference type="NCBI Taxonomy" id="2562892"/>
    <lineage>
        <taxon>Bacteria</taxon>
        <taxon>Pseudomonadati</taxon>
        <taxon>Bacteroidota</taxon>
        <taxon>Flavobacteriia</taxon>
        <taxon>Flavobacteriales</taxon>
        <taxon>Flavobacteriaceae</taxon>
        <taxon>Myroides</taxon>
    </lineage>
</organism>
<dbReference type="Gene3D" id="3.90.226.10">
    <property type="entry name" value="2-enoyl-CoA Hydratase, Chain A, domain 1"/>
    <property type="match status" value="1"/>
</dbReference>
<feature type="domain" description="Enoyl-CoA hydratase/isomerase" evidence="4">
    <location>
        <begin position="12"/>
        <end position="350"/>
    </location>
</feature>
<evidence type="ECO:0000313" key="6">
    <source>
        <dbReference type="Proteomes" id="UP000438760"/>
    </source>
</evidence>
<dbReference type="PANTHER" id="PTHR43176:SF3">
    <property type="entry name" value="3-HYDROXYISOBUTYRYL-COA HYDROLASE, MITOCHONDRIAL"/>
    <property type="match status" value="1"/>
</dbReference>
<keyword evidence="5" id="KW-0413">Isomerase</keyword>
<dbReference type="InterPro" id="IPR032259">
    <property type="entry name" value="HIBYL-CoA-H"/>
</dbReference>
<dbReference type="InterPro" id="IPR029045">
    <property type="entry name" value="ClpP/crotonase-like_dom_sf"/>
</dbReference>
<dbReference type="EC" id="3.1.2.4" evidence="2"/>
<dbReference type="EMBL" id="WMJX01000015">
    <property type="protein sequence ID" value="MTG98225.1"/>
    <property type="molecule type" value="Genomic_DNA"/>
</dbReference>